<dbReference type="AlphaFoldDB" id="A0A1A0H5Z7"/>
<dbReference type="EMBL" id="LXTC01000007">
    <property type="protein sequence ID" value="OBA19380.1"/>
    <property type="molecule type" value="Genomic_DNA"/>
</dbReference>
<sequence length="458" mass="52737">MPDNVSQREAGLSRSSNYYSSSLLSAYLSDPESVTHNRDLAPEIRIVETNGPGHRNAVNNQEKQNDSRETTISDKSLRVRDSRISTTSSISTGLSLRSSVSDMSEDLDLQSVKMTLENLESAKLRTNKFKKLKQRLLGEEKPQNPTSEDERFFAYVILKLKTQYYQHEKGFSLEVNWSDAAEVFFFGDSLDHLFADKTHLLNYLIDSSYELGEVRFSNLSRYHDDRDLHVEQLLENLWPRLVTFNEVLDQYAVSDVNIEKPELFEVFSNQANHYDGLCIPLAISMFGNWLLSFNKDKTLTSNYQNTLILDYFRKAARLSLVLRKARILLEQSAVTLDKKILLGLRRYWDKDNQNALSTSLYGLAEFYQFSQNYDVAVTLWELNCHLTGDSDLGHLAILGLTDGFGLGNRCKEHNRFGKKSKTNKFNTKRRIAHLYRILMKSPGFNEYGVCWATKEKYD</sequence>
<evidence type="ECO:0000313" key="2">
    <source>
        <dbReference type="EMBL" id="OBA19380.1"/>
    </source>
</evidence>
<name>A0A1A0H5Z7_9ASCO</name>
<dbReference type="RefSeq" id="XP_018709912.1">
    <property type="nucleotide sequence ID" value="XM_018858046.1"/>
</dbReference>
<dbReference type="OrthoDB" id="2148946at2759"/>
<keyword evidence="3" id="KW-1185">Reference proteome</keyword>
<gene>
    <name evidence="2" type="ORF">METBIDRAFT_46474</name>
</gene>
<evidence type="ECO:0000256" key="1">
    <source>
        <dbReference type="SAM" id="MobiDB-lite"/>
    </source>
</evidence>
<evidence type="ECO:0000313" key="3">
    <source>
        <dbReference type="Proteomes" id="UP000092555"/>
    </source>
</evidence>
<organism evidence="2 3">
    <name type="scientific">Metschnikowia bicuspidata var. bicuspidata NRRL YB-4993</name>
    <dbReference type="NCBI Taxonomy" id="869754"/>
    <lineage>
        <taxon>Eukaryota</taxon>
        <taxon>Fungi</taxon>
        <taxon>Dikarya</taxon>
        <taxon>Ascomycota</taxon>
        <taxon>Saccharomycotina</taxon>
        <taxon>Pichiomycetes</taxon>
        <taxon>Metschnikowiaceae</taxon>
        <taxon>Metschnikowia</taxon>
    </lineage>
</organism>
<accession>A0A1A0H5Z7</accession>
<reference evidence="2 3" key="1">
    <citation type="submission" date="2016-05" db="EMBL/GenBank/DDBJ databases">
        <title>Comparative genomics of biotechnologically important yeasts.</title>
        <authorList>
            <consortium name="DOE Joint Genome Institute"/>
            <person name="Riley R."/>
            <person name="Haridas S."/>
            <person name="Wolfe K.H."/>
            <person name="Lopes M.R."/>
            <person name="Hittinger C.T."/>
            <person name="Goker M."/>
            <person name="Salamov A."/>
            <person name="Wisecaver J."/>
            <person name="Long T.M."/>
            <person name="Aerts A.L."/>
            <person name="Barry K."/>
            <person name="Choi C."/>
            <person name="Clum A."/>
            <person name="Coughlan A.Y."/>
            <person name="Deshpande S."/>
            <person name="Douglass A.P."/>
            <person name="Hanson S.J."/>
            <person name="Klenk H.-P."/>
            <person name="LaButti K."/>
            <person name="Lapidus A."/>
            <person name="Lindquist E."/>
            <person name="Lipzen A."/>
            <person name="Meier-kolthoff J.P."/>
            <person name="Ohm R.A."/>
            <person name="Otillar R.P."/>
            <person name="Pangilinan J."/>
            <person name="Peng Y."/>
            <person name="Rokas A."/>
            <person name="Rosa C.A."/>
            <person name="Scheuner C."/>
            <person name="Sibirny A.A."/>
            <person name="Slot J.C."/>
            <person name="Stielow J.B."/>
            <person name="Sun H."/>
            <person name="Kurtzman C.P."/>
            <person name="Blackwell M."/>
            <person name="Grigoriev I.V."/>
            <person name="Jeffries T.W."/>
        </authorList>
    </citation>
    <scope>NUCLEOTIDE SEQUENCE [LARGE SCALE GENOMIC DNA]</scope>
    <source>
        <strain evidence="2 3">NRRL YB-4993</strain>
    </source>
</reference>
<dbReference type="GeneID" id="30031022"/>
<proteinExistence type="predicted"/>
<comment type="caution">
    <text evidence="2">The sequence shown here is derived from an EMBL/GenBank/DDBJ whole genome shotgun (WGS) entry which is preliminary data.</text>
</comment>
<protein>
    <submittedName>
        <fullName evidence="2">Uncharacterized protein</fullName>
    </submittedName>
</protein>
<feature type="region of interest" description="Disordered" evidence="1">
    <location>
        <begin position="50"/>
        <end position="71"/>
    </location>
</feature>
<dbReference type="Proteomes" id="UP000092555">
    <property type="component" value="Unassembled WGS sequence"/>
</dbReference>